<proteinExistence type="predicted"/>
<keyword evidence="2" id="KW-1185">Reference proteome</keyword>
<reference evidence="2" key="1">
    <citation type="journal article" date="2019" name="Int. J. Syst. Evol. Microbiol.">
        <title>The Global Catalogue of Microorganisms (GCM) 10K type strain sequencing project: providing services to taxonomists for standard genome sequencing and annotation.</title>
        <authorList>
            <consortium name="The Broad Institute Genomics Platform"/>
            <consortium name="The Broad Institute Genome Sequencing Center for Infectious Disease"/>
            <person name="Wu L."/>
            <person name="Ma J."/>
        </authorList>
    </citation>
    <scope>NUCLEOTIDE SEQUENCE [LARGE SCALE GENOMIC DNA]</scope>
    <source>
        <strain evidence="2">JCM 15481</strain>
    </source>
</reference>
<dbReference type="EMBL" id="BAAAPF010000004">
    <property type="protein sequence ID" value="GAA2108855.1"/>
    <property type="molecule type" value="Genomic_DNA"/>
</dbReference>
<accession>A0ABN2XC11</accession>
<protein>
    <submittedName>
        <fullName evidence="1">Uncharacterized protein</fullName>
    </submittedName>
</protein>
<evidence type="ECO:0000313" key="1">
    <source>
        <dbReference type="EMBL" id="GAA2108855.1"/>
    </source>
</evidence>
<evidence type="ECO:0000313" key="2">
    <source>
        <dbReference type="Proteomes" id="UP001500443"/>
    </source>
</evidence>
<comment type="caution">
    <text evidence="1">The sequence shown here is derived from an EMBL/GenBank/DDBJ whole genome shotgun (WGS) entry which is preliminary data.</text>
</comment>
<name>A0ABN2XC11_9ACTN</name>
<sequence length="108" mass="12127">MKIRTIEEPFALFGLGGAPRASTAKKNRPRTPRLGLSPAAARLVTTNFPDPEDPERRRRPLLLIVDCPFYSHQHIHPGGYEGTPWVCIRRSRCVGQPGGSYYFPAVRQ</sequence>
<dbReference type="RefSeq" id="WP_344287367.1">
    <property type="nucleotide sequence ID" value="NZ_BAAAPF010000004.1"/>
</dbReference>
<dbReference type="Proteomes" id="UP001500443">
    <property type="component" value="Unassembled WGS sequence"/>
</dbReference>
<gene>
    <name evidence="1" type="ORF">GCM10009802_04910</name>
</gene>
<organism evidence="1 2">
    <name type="scientific">Streptomyces synnematoformans</name>
    <dbReference type="NCBI Taxonomy" id="415721"/>
    <lineage>
        <taxon>Bacteria</taxon>
        <taxon>Bacillati</taxon>
        <taxon>Actinomycetota</taxon>
        <taxon>Actinomycetes</taxon>
        <taxon>Kitasatosporales</taxon>
        <taxon>Streptomycetaceae</taxon>
        <taxon>Streptomyces</taxon>
    </lineage>
</organism>